<dbReference type="Proteomes" id="UP000013966">
    <property type="component" value="Chromosome 2"/>
</dbReference>
<feature type="modified residue" description="N6-(pyridoxal phosphate)lysine" evidence="9 10">
    <location>
        <position position="234"/>
    </location>
</feature>
<dbReference type="EC" id="2.1.2.1" evidence="9"/>
<comment type="function">
    <text evidence="9">Catalyzes the reversible interconversion of serine and glycine with tetrahydrofolate (THF) serving as the one-carbon carrier. This reaction serves as the major source of one-carbon groups required for the biosynthesis of purines, thymidylate, methionine, and other important biomolecules. Also exhibits THF-independent aldolase activity toward beta-hydroxyamino acids, producing glycine and aldehydes, via a retro-aldol mechanism.</text>
</comment>
<dbReference type="InterPro" id="IPR049943">
    <property type="entry name" value="Ser_HO-MeTrfase-like"/>
</dbReference>
<feature type="binding site" evidence="9">
    <location>
        <begin position="129"/>
        <end position="131"/>
    </location>
    <ligand>
        <name>(6S)-5,6,7,8-tetrahydrofolate</name>
        <dbReference type="ChEBI" id="CHEBI:57453"/>
    </ligand>
</feature>
<dbReference type="KEGG" id="buo:BRPE64_BCDS13820"/>
<comment type="catalytic activity">
    <reaction evidence="9">
        <text>(6R)-5,10-methylene-5,6,7,8-tetrahydrofolate + glycine + H2O = (6S)-5,6,7,8-tetrahydrofolate + L-serine</text>
        <dbReference type="Rhea" id="RHEA:15481"/>
        <dbReference type="ChEBI" id="CHEBI:15377"/>
        <dbReference type="ChEBI" id="CHEBI:15636"/>
        <dbReference type="ChEBI" id="CHEBI:33384"/>
        <dbReference type="ChEBI" id="CHEBI:57305"/>
        <dbReference type="ChEBI" id="CHEBI:57453"/>
        <dbReference type="EC" id="2.1.2.1"/>
    </reaction>
</comment>
<dbReference type="CDD" id="cd00378">
    <property type="entry name" value="SHMT"/>
    <property type="match status" value="1"/>
</dbReference>
<dbReference type="InterPro" id="IPR015424">
    <property type="entry name" value="PyrdxlP-dep_Trfase"/>
</dbReference>
<evidence type="ECO:0000256" key="6">
    <source>
        <dbReference type="ARBA" id="ARBA00022563"/>
    </source>
</evidence>
<dbReference type="UniPathway" id="UPA00288">
    <property type="reaction ID" value="UER01023"/>
</dbReference>
<comment type="similarity">
    <text evidence="3 9">Belongs to the SHMT family.</text>
</comment>
<dbReference type="PANTHER" id="PTHR11680:SF35">
    <property type="entry name" value="SERINE HYDROXYMETHYLTRANSFERASE 1"/>
    <property type="match status" value="1"/>
</dbReference>
<comment type="cofactor">
    <cofactor evidence="1 9 10">
        <name>pyridoxal 5'-phosphate</name>
        <dbReference type="ChEBI" id="CHEBI:597326"/>
    </cofactor>
</comment>
<accession>R4WN20</accession>
<dbReference type="FunFam" id="3.40.640.10:FF:000001">
    <property type="entry name" value="Serine hydroxymethyltransferase"/>
    <property type="match status" value="1"/>
</dbReference>
<feature type="domain" description="Serine hydroxymethyltransferase-like" evidence="11">
    <location>
        <begin position="13"/>
        <end position="389"/>
    </location>
</feature>
<dbReference type="Gene3D" id="3.90.1150.10">
    <property type="entry name" value="Aspartate Aminotransferase, domain 1"/>
    <property type="match status" value="1"/>
</dbReference>
<dbReference type="PANTHER" id="PTHR11680">
    <property type="entry name" value="SERINE HYDROXYMETHYLTRANSFERASE"/>
    <property type="match status" value="1"/>
</dbReference>
<evidence type="ECO:0000256" key="10">
    <source>
        <dbReference type="PIRSR" id="PIRSR000412-50"/>
    </source>
</evidence>
<dbReference type="PATRIC" id="fig|758793.3.peg.4290"/>
<evidence type="ECO:0000256" key="2">
    <source>
        <dbReference type="ARBA" id="ARBA00004496"/>
    </source>
</evidence>
<comment type="pathway">
    <text evidence="9">One-carbon metabolism; tetrahydrofolate interconversion.</text>
</comment>
<dbReference type="OrthoDB" id="9803846at2"/>
<dbReference type="InterPro" id="IPR019798">
    <property type="entry name" value="Ser_HO-MeTrfase_PLP_BS"/>
</dbReference>
<evidence type="ECO:0000256" key="1">
    <source>
        <dbReference type="ARBA" id="ARBA00001933"/>
    </source>
</evidence>
<dbReference type="GO" id="GO:0030170">
    <property type="term" value="F:pyridoxal phosphate binding"/>
    <property type="evidence" value="ECO:0007669"/>
    <property type="project" value="UniProtKB-UniRule"/>
</dbReference>
<dbReference type="InterPro" id="IPR001085">
    <property type="entry name" value="Ser_HO-MeTrfase"/>
</dbReference>
<comment type="caution">
    <text evidence="9">Lacks conserved residue(s) required for the propagation of feature annotation.</text>
</comment>
<dbReference type="PROSITE" id="PS00096">
    <property type="entry name" value="SHMT"/>
    <property type="match status" value="1"/>
</dbReference>
<dbReference type="InterPro" id="IPR039429">
    <property type="entry name" value="SHMT-like_dom"/>
</dbReference>
<dbReference type="GO" id="GO:0004372">
    <property type="term" value="F:glycine hydroxymethyltransferase activity"/>
    <property type="evidence" value="ECO:0007669"/>
    <property type="project" value="UniProtKB-UniRule"/>
</dbReference>
<evidence type="ECO:0000256" key="5">
    <source>
        <dbReference type="ARBA" id="ARBA00022490"/>
    </source>
</evidence>
<dbReference type="InterPro" id="IPR015422">
    <property type="entry name" value="PyrdxlP-dep_Trfase_small"/>
</dbReference>
<dbReference type="EMBL" id="AP013059">
    <property type="protein sequence ID" value="BAN26043.1"/>
    <property type="molecule type" value="Genomic_DNA"/>
</dbReference>
<dbReference type="Pfam" id="PF00464">
    <property type="entry name" value="SHMT"/>
    <property type="match status" value="1"/>
</dbReference>
<protein>
    <recommendedName>
        <fullName evidence="9">Serine hydroxymethyltransferase</fullName>
        <shortName evidence="9">SHMT</shortName>
        <shortName evidence="9">Serine methylase</shortName>
        <ecNumber evidence="9">2.1.2.1</ecNumber>
    </recommendedName>
</protein>
<dbReference type="GO" id="GO:0008168">
    <property type="term" value="F:methyltransferase activity"/>
    <property type="evidence" value="ECO:0007669"/>
    <property type="project" value="UniProtKB-KW"/>
</dbReference>
<evidence type="ECO:0000259" key="11">
    <source>
        <dbReference type="Pfam" id="PF00464"/>
    </source>
</evidence>
<evidence type="ECO:0000256" key="4">
    <source>
        <dbReference type="ARBA" id="ARBA00011738"/>
    </source>
</evidence>
<dbReference type="GO" id="GO:0032259">
    <property type="term" value="P:methylation"/>
    <property type="evidence" value="ECO:0007669"/>
    <property type="project" value="UniProtKB-KW"/>
</dbReference>
<keyword evidence="6 9" id="KW-0554">One-carbon metabolism</keyword>
<organism evidence="12 13">
    <name type="scientific">Caballeronia insecticola</name>
    <dbReference type="NCBI Taxonomy" id="758793"/>
    <lineage>
        <taxon>Bacteria</taxon>
        <taxon>Pseudomonadati</taxon>
        <taxon>Pseudomonadota</taxon>
        <taxon>Betaproteobacteria</taxon>
        <taxon>Burkholderiales</taxon>
        <taxon>Burkholderiaceae</taxon>
        <taxon>Caballeronia</taxon>
    </lineage>
</organism>
<gene>
    <name evidence="9" type="primary">glyA</name>
    <name evidence="12" type="ORF">BRPE64_BCDS13820</name>
</gene>
<keyword evidence="8 9" id="KW-0663">Pyridoxal phosphate</keyword>
<reference evidence="12 13" key="1">
    <citation type="journal article" date="2013" name="Genome Announc.">
        <title>Complete Genome Sequence of Burkholderia sp. Strain RPE64, Bacterial Symbiont of the Bean Bug Riptortus pedestris.</title>
        <authorList>
            <person name="Shibata T.F."/>
            <person name="Maeda T."/>
            <person name="Nikoh N."/>
            <person name="Yamaguchi K."/>
            <person name="Oshima K."/>
            <person name="Hattori M."/>
            <person name="Nishiyama T."/>
            <person name="Hasebe M."/>
            <person name="Fukatsu T."/>
            <person name="Kikuchi Y."/>
            <person name="Shigenobu S."/>
        </authorList>
    </citation>
    <scope>NUCLEOTIDE SEQUENCE [LARGE SCALE GENOMIC DNA]</scope>
</reference>
<feature type="binding site" evidence="9">
    <location>
        <position position="125"/>
    </location>
    <ligand>
        <name>(6S)-5,6,7,8-tetrahydrofolate</name>
        <dbReference type="ChEBI" id="CHEBI:57453"/>
    </ligand>
</feature>
<name>R4WN20_9BURK</name>
<keyword evidence="7 9" id="KW-0808">Transferase</keyword>
<dbReference type="HOGENOM" id="CLU_022477_2_1_4"/>
<comment type="pathway">
    <text evidence="9">Amino-acid biosynthesis; glycine biosynthesis; glycine from L-serine: step 1/1.</text>
</comment>
<reference evidence="12 13" key="2">
    <citation type="journal article" date="2018" name="Int. J. Syst. Evol. Microbiol.">
        <title>Burkholderia insecticola sp. nov., a gut symbiotic bacterium of the bean bug Riptortus pedestris.</title>
        <authorList>
            <person name="Takeshita K."/>
            <person name="Tamaki H."/>
            <person name="Ohbayashi T."/>
            <person name="Meng X.-Y."/>
            <person name="Sone T."/>
            <person name="Mitani Y."/>
            <person name="Peeters C."/>
            <person name="Kikuchi Y."/>
            <person name="Vandamme P."/>
        </authorList>
    </citation>
    <scope>NUCLEOTIDE SEQUENCE [LARGE SCALE GENOMIC DNA]</scope>
    <source>
        <strain evidence="12">RPE64</strain>
    </source>
</reference>
<dbReference type="SUPFAM" id="SSF53383">
    <property type="entry name" value="PLP-dependent transferases"/>
    <property type="match status" value="1"/>
</dbReference>
<sequence>MSNTNPFFEQPLAARDASVRGAILKELERQQSQIELIASENIVSRAVLEAQGSVLTNKYAEGYPGKRYYGGCEFADEIEQLAIDRIKQLFNAKFANVQPHSGAQANGAVMLALAKPGDTVLGMSLDAGGHLTHGAKPALSGKWFNAVQYGVNRDTMLIDYEQIEELAQQHKPTLLIAGFSAYPRELDFARLRKIADNAGAKLMVDMAHIAGIIAAGRHQNPVEHAHVVTSTTHKTLRGPRGGFVLTNDEDIAKKINSAVFPGLQGGPLMHVIAGKAVAFGEALQPDFKTYIDNVLANAKALGEVLKAGGVDLVTGGTDNHLLLVDLRPKGLKGNQVEQALERAGITCNKNGIPFDTEKPTVTSGIRLGTPAGTTRGFGVNEFRDVGRLILEVFDSLREHPAGDPQTEQRVRREIFALCERFPIY</sequence>
<keyword evidence="5 9" id="KW-0963">Cytoplasm</keyword>
<dbReference type="GO" id="GO:0005829">
    <property type="term" value="C:cytosol"/>
    <property type="evidence" value="ECO:0007669"/>
    <property type="project" value="TreeGrafter"/>
</dbReference>
<dbReference type="GO" id="GO:0035999">
    <property type="term" value="P:tetrahydrofolate interconversion"/>
    <property type="evidence" value="ECO:0007669"/>
    <property type="project" value="UniProtKB-UniRule"/>
</dbReference>
<feature type="site" description="Plays an important role in substrate specificity" evidence="9">
    <location>
        <position position="233"/>
    </location>
</feature>
<keyword evidence="13" id="KW-1185">Reference proteome</keyword>
<evidence type="ECO:0000256" key="9">
    <source>
        <dbReference type="HAMAP-Rule" id="MF_00051"/>
    </source>
</evidence>
<proteinExistence type="inferred from homology"/>
<comment type="subcellular location">
    <subcellularLocation>
        <location evidence="2 9">Cytoplasm</location>
    </subcellularLocation>
</comment>
<dbReference type="AlphaFoldDB" id="R4WN20"/>
<comment type="subunit">
    <text evidence="4 9">Homodimer.</text>
</comment>
<evidence type="ECO:0000313" key="13">
    <source>
        <dbReference type="Proteomes" id="UP000013966"/>
    </source>
</evidence>
<evidence type="ECO:0000256" key="7">
    <source>
        <dbReference type="ARBA" id="ARBA00022679"/>
    </source>
</evidence>
<dbReference type="HAMAP" id="MF_00051">
    <property type="entry name" value="SHMT"/>
    <property type="match status" value="1"/>
</dbReference>
<dbReference type="RefSeq" id="WP_016355467.1">
    <property type="nucleotide sequence ID" value="NC_021294.1"/>
</dbReference>
<dbReference type="PIRSF" id="PIRSF000412">
    <property type="entry name" value="SHMT"/>
    <property type="match status" value="1"/>
</dbReference>
<dbReference type="NCBIfam" id="NF000586">
    <property type="entry name" value="PRK00011.1"/>
    <property type="match status" value="1"/>
</dbReference>
<keyword evidence="9" id="KW-0028">Amino-acid biosynthesis</keyword>
<dbReference type="Gene3D" id="3.40.640.10">
    <property type="entry name" value="Type I PLP-dependent aspartate aminotransferase-like (Major domain)"/>
    <property type="match status" value="1"/>
</dbReference>
<feature type="binding site" evidence="9">
    <location>
        <position position="249"/>
    </location>
    <ligand>
        <name>(6S)-5,6,7,8-tetrahydrofolate</name>
        <dbReference type="ChEBI" id="CHEBI:57453"/>
    </ligand>
</feature>
<evidence type="ECO:0000256" key="8">
    <source>
        <dbReference type="ARBA" id="ARBA00022898"/>
    </source>
</evidence>
<dbReference type="UniPathway" id="UPA00193"/>
<dbReference type="GO" id="GO:0019264">
    <property type="term" value="P:glycine biosynthetic process from serine"/>
    <property type="evidence" value="ECO:0007669"/>
    <property type="project" value="UniProtKB-UniRule"/>
</dbReference>
<evidence type="ECO:0000313" key="12">
    <source>
        <dbReference type="EMBL" id="BAN26043.1"/>
    </source>
</evidence>
<dbReference type="STRING" id="758793.BRPE64_BCDS13820"/>
<evidence type="ECO:0000256" key="3">
    <source>
        <dbReference type="ARBA" id="ARBA00006376"/>
    </source>
</evidence>
<keyword evidence="12" id="KW-0489">Methyltransferase</keyword>
<dbReference type="InterPro" id="IPR015421">
    <property type="entry name" value="PyrdxlP-dep_Trfase_major"/>
</dbReference>